<protein>
    <submittedName>
        <fullName evidence="2">Uncharacterized protein</fullName>
    </submittedName>
</protein>
<sequence>IELDTDPTFRGDFYQSSTETPMFFQIYWQDPKSTGDGLDNDFDGLADEEVLNQRDDDGDGAIDEDVRHPLDGEKWPILIVGLLFGLGLYSFLGFFGMPMFFVWGYIRAVASAGAATFFAMFTEVIGALLARYYFWPKFGKQHWRQVAMVLAVGFGVGMSLVGMFCAATLMISKAVSVTKF</sequence>
<name>A0A382ZG47_9ZZZZ</name>
<evidence type="ECO:0000313" key="2">
    <source>
        <dbReference type="EMBL" id="SVD94270.1"/>
    </source>
</evidence>
<keyword evidence="1" id="KW-0472">Membrane</keyword>
<dbReference type="AlphaFoldDB" id="A0A382ZG47"/>
<proteinExistence type="predicted"/>
<evidence type="ECO:0000256" key="1">
    <source>
        <dbReference type="SAM" id="Phobius"/>
    </source>
</evidence>
<reference evidence="2" key="1">
    <citation type="submission" date="2018-05" db="EMBL/GenBank/DDBJ databases">
        <authorList>
            <person name="Lanie J.A."/>
            <person name="Ng W.-L."/>
            <person name="Kazmierczak K.M."/>
            <person name="Andrzejewski T.M."/>
            <person name="Davidsen T.M."/>
            <person name="Wayne K.J."/>
            <person name="Tettelin H."/>
            <person name="Glass J.I."/>
            <person name="Rusch D."/>
            <person name="Podicherti R."/>
            <person name="Tsui H.-C.T."/>
            <person name="Winkler M.E."/>
        </authorList>
    </citation>
    <scope>NUCLEOTIDE SEQUENCE</scope>
</reference>
<keyword evidence="1" id="KW-0812">Transmembrane</keyword>
<keyword evidence="1" id="KW-1133">Transmembrane helix</keyword>
<dbReference type="EMBL" id="UINC01183488">
    <property type="protein sequence ID" value="SVD94270.1"/>
    <property type="molecule type" value="Genomic_DNA"/>
</dbReference>
<feature type="transmembrane region" description="Helical" evidence="1">
    <location>
        <begin position="146"/>
        <end position="171"/>
    </location>
</feature>
<feature type="transmembrane region" description="Helical" evidence="1">
    <location>
        <begin position="77"/>
        <end position="106"/>
    </location>
</feature>
<gene>
    <name evidence="2" type="ORF">METZ01_LOCUS447124</name>
</gene>
<feature type="non-terminal residue" evidence="2">
    <location>
        <position position="1"/>
    </location>
</feature>
<feature type="transmembrane region" description="Helical" evidence="1">
    <location>
        <begin position="112"/>
        <end position="134"/>
    </location>
</feature>
<accession>A0A382ZG47</accession>
<organism evidence="2">
    <name type="scientific">marine metagenome</name>
    <dbReference type="NCBI Taxonomy" id="408172"/>
    <lineage>
        <taxon>unclassified sequences</taxon>
        <taxon>metagenomes</taxon>
        <taxon>ecological metagenomes</taxon>
    </lineage>
</organism>